<dbReference type="GO" id="GO:0022857">
    <property type="term" value="F:transmembrane transporter activity"/>
    <property type="evidence" value="ECO:0007669"/>
    <property type="project" value="InterPro"/>
</dbReference>
<feature type="transmembrane region" description="Helical" evidence="10">
    <location>
        <begin position="123"/>
        <end position="142"/>
    </location>
</feature>
<gene>
    <name evidence="12" type="ORF">MYXE_23130</name>
</gene>
<evidence type="ECO:0000256" key="9">
    <source>
        <dbReference type="RuleBase" id="RU003346"/>
    </source>
</evidence>
<proteinExistence type="inferred from homology"/>
<keyword evidence="7 10" id="KW-1133">Transmembrane helix</keyword>
<feature type="transmembrane region" description="Helical" evidence="10">
    <location>
        <begin position="377"/>
        <end position="402"/>
    </location>
</feature>
<comment type="similarity">
    <text evidence="2 9">Belongs to the major facilitator superfamily. Sugar transporter (TC 2.A.1.1) family.</text>
</comment>
<dbReference type="InterPro" id="IPR020846">
    <property type="entry name" value="MFS_dom"/>
</dbReference>
<reference evidence="12 13" key="1">
    <citation type="submission" date="2019-12" db="EMBL/GenBank/DDBJ databases">
        <title>Complete genome sequence of Mycolicibacterium xenopi str. JCM15661T.</title>
        <authorList>
            <person name="Yoshida M."/>
            <person name="Fukano H."/>
            <person name="Asakura T."/>
            <person name="Hoshino Y."/>
        </authorList>
    </citation>
    <scope>NUCLEOTIDE SEQUENCE [LARGE SCALE GENOMIC DNA]</scope>
    <source>
        <strain evidence="12 13">JCM 15661T</strain>
    </source>
</reference>
<dbReference type="SUPFAM" id="SSF103473">
    <property type="entry name" value="MFS general substrate transporter"/>
    <property type="match status" value="1"/>
</dbReference>
<evidence type="ECO:0000256" key="7">
    <source>
        <dbReference type="ARBA" id="ARBA00022989"/>
    </source>
</evidence>
<organism evidence="12 13">
    <name type="scientific">Mycobacterium xenopi</name>
    <dbReference type="NCBI Taxonomy" id="1789"/>
    <lineage>
        <taxon>Bacteria</taxon>
        <taxon>Bacillati</taxon>
        <taxon>Actinomycetota</taxon>
        <taxon>Actinomycetes</taxon>
        <taxon>Mycobacteriales</taxon>
        <taxon>Mycobacteriaceae</taxon>
        <taxon>Mycobacterium</taxon>
    </lineage>
</organism>
<feature type="transmembrane region" description="Helical" evidence="10">
    <location>
        <begin position="442"/>
        <end position="462"/>
    </location>
</feature>
<evidence type="ECO:0000256" key="10">
    <source>
        <dbReference type="SAM" id="Phobius"/>
    </source>
</evidence>
<dbReference type="KEGG" id="mxe:MYXE_23130"/>
<dbReference type="InterPro" id="IPR003663">
    <property type="entry name" value="Sugar/inositol_transpt"/>
</dbReference>
<dbReference type="Pfam" id="PF00083">
    <property type="entry name" value="Sugar_tr"/>
    <property type="match status" value="1"/>
</dbReference>
<feature type="domain" description="Major facilitator superfamily (MFS) profile" evidence="11">
    <location>
        <begin position="27"/>
        <end position="466"/>
    </location>
</feature>
<evidence type="ECO:0000256" key="2">
    <source>
        <dbReference type="ARBA" id="ARBA00010992"/>
    </source>
</evidence>
<dbReference type="AlphaFoldDB" id="A0AAD1M0Z0"/>
<keyword evidence="3 9" id="KW-0813">Transport</keyword>
<keyword evidence="5 12" id="KW-0762">Sugar transport</keyword>
<feature type="transmembrane region" description="Helical" evidence="10">
    <location>
        <begin position="270"/>
        <end position="297"/>
    </location>
</feature>
<dbReference type="PROSITE" id="PS00216">
    <property type="entry name" value="SUGAR_TRANSPORT_1"/>
    <property type="match status" value="2"/>
</dbReference>
<evidence type="ECO:0000256" key="1">
    <source>
        <dbReference type="ARBA" id="ARBA00004651"/>
    </source>
</evidence>
<feature type="transmembrane region" description="Helical" evidence="10">
    <location>
        <begin position="309"/>
        <end position="332"/>
    </location>
</feature>
<dbReference type="EMBL" id="AP022314">
    <property type="protein sequence ID" value="BBU22523.1"/>
    <property type="molecule type" value="Genomic_DNA"/>
</dbReference>
<evidence type="ECO:0000256" key="4">
    <source>
        <dbReference type="ARBA" id="ARBA00022475"/>
    </source>
</evidence>
<dbReference type="PROSITE" id="PS50850">
    <property type="entry name" value="MFS"/>
    <property type="match status" value="1"/>
</dbReference>
<dbReference type="InterPro" id="IPR005829">
    <property type="entry name" value="Sugar_transporter_CS"/>
</dbReference>
<comment type="subcellular location">
    <subcellularLocation>
        <location evidence="1">Cell membrane</location>
        <topology evidence="1">Multi-pass membrane protein</topology>
    </subcellularLocation>
</comment>
<evidence type="ECO:0000259" key="11">
    <source>
        <dbReference type="PROSITE" id="PS50850"/>
    </source>
</evidence>
<keyword evidence="6 10" id="KW-0812">Transmembrane</keyword>
<dbReference type="PANTHER" id="PTHR48023">
    <property type="entry name" value="D-XYLOSE-PROTON SYMPORTER-LIKE 2"/>
    <property type="match status" value="1"/>
</dbReference>
<protein>
    <submittedName>
        <fullName evidence="12">Sugar transporter</fullName>
    </submittedName>
</protein>
<feature type="transmembrane region" description="Helical" evidence="10">
    <location>
        <begin position="62"/>
        <end position="84"/>
    </location>
</feature>
<accession>A0AAD1M0Z0</accession>
<dbReference type="GO" id="GO:0005886">
    <property type="term" value="C:plasma membrane"/>
    <property type="evidence" value="ECO:0007669"/>
    <property type="project" value="UniProtKB-SubCell"/>
</dbReference>
<feature type="transmembrane region" description="Helical" evidence="10">
    <location>
        <begin position="339"/>
        <end position="365"/>
    </location>
</feature>
<evidence type="ECO:0000256" key="3">
    <source>
        <dbReference type="ARBA" id="ARBA00022448"/>
    </source>
</evidence>
<dbReference type="PROSITE" id="PS00217">
    <property type="entry name" value="SUGAR_TRANSPORT_2"/>
    <property type="match status" value="1"/>
</dbReference>
<dbReference type="InterPro" id="IPR005828">
    <property type="entry name" value="MFS_sugar_transport-like"/>
</dbReference>
<dbReference type="FunFam" id="1.20.1250.20:FF:000122">
    <property type="entry name" value="D-xylose transporter XylE"/>
    <property type="match status" value="1"/>
</dbReference>
<keyword evidence="4" id="KW-1003">Cell membrane</keyword>
<feature type="transmembrane region" description="Helical" evidence="10">
    <location>
        <begin position="414"/>
        <end position="436"/>
    </location>
</feature>
<evidence type="ECO:0000256" key="6">
    <source>
        <dbReference type="ARBA" id="ARBA00022692"/>
    </source>
</evidence>
<feature type="transmembrane region" description="Helical" evidence="10">
    <location>
        <begin position="96"/>
        <end position="117"/>
    </location>
</feature>
<sequence length="480" mass="50755">MADDDPCGDAPPALQQEPSRVRTAVRFASVAALGGLIFGYDVSVTNGAVAALQDQFRVGNTLLGLAAGAGLLGAAGGAITAGRIADRMGRRAMMKLAAALFLVCGLGTGLAGDIWMFVACHSVGGFGIGVASVVSPAYIAEISPPGIRGRLGSLQQLAIVCGIFLALAVAWLPFHIAGGSRAELWLGLAAWRWTFLAETIPALLYGALAFTIPESPRYLVAAQRVWEARQVLSEVLDERHVDATVQRIRETLRREHPPSWRDLRKPTGGLYGIVWVGLGVAAFQQLVGITVIFYYGSVLWQAVGFGENASFGIAVATAFVNVVITLIAMALIDKVGRKPLLLTGSAGMALMLATLSLVFAHVPIIGGKPHLSGTSGVVALVAANVFVVAFAVSWGPGLWVLLGEIFPNRIRAAAVGLASACQWLTNFAVAFTFPGLRHALGFAYGFYALCATLSLVFVWRYVRETKGVSLEDMHAELLRE</sequence>
<dbReference type="InterPro" id="IPR036259">
    <property type="entry name" value="MFS_trans_sf"/>
</dbReference>
<dbReference type="Proteomes" id="UP000464624">
    <property type="component" value="Chromosome"/>
</dbReference>
<dbReference type="Gene3D" id="1.20.1250.20">
    <property type="entry name" value="MFS general substrate transporter like domains"/>
    <property type="match status" value="2"/>
</dbReference>
<evidence type="ECO:0000313" key="12">
    <source>
        <dbReference type="EMBL" id="BBU22523.1"/>
    </source>
</evidence>
<dbReference type="PANTHER" id="PTHR48023:SF4">
    <property type="entry name" value="D-XYLOSE-PROTON SYMPORTER-LIKE 2"/>
    <property type="match status" value="1"/>
</dbReference>
<keyword evidence="8 10" id="KW-0472">Membrane</keyword>
<dbReference type="RefSeq" id="WP_085196840.1">
    <property type="nucleotide sequence ID" value="NZ_AP022314.1"/>
</dbReference>
<evidence type="ECO:0000313" key="13">
    <source>
        <dbReference type="Proteomes" id="UP000464624"/>
    </source>
</evidence>
<dbReference type="PRINTS" id="PR00171">
    <property type="entry name" value="SUGRTRNSPORT"/>
</dbReference>
<feature type="transmembrane region" description="Helical" evidence="10">
    <location>
        <begin position="154"/>
        <end position="178"/>
    </location>
</feature>
<dbReference type="InterPro" id="IPR050820">
    <property type="entry name" value="MFS_Sugar_Transporter"/>
</dbReference>
<feature type="transmembrane region" description="Helical" evidence="10">
    <location>
        <begin position="190"/>
        <end position="210"/>
    </location>
</feature>
<name>A0AAD1M0Z0_MYCXE</name>
<feature type="transmembrane region" description="Helical" evidence="10">
    <location>
        <begin position="24"/>
        <end position="42"/>
    </location>
</feature>
<dbReference type="NCBIfam" id="TIGR00879">
    <property type="entry name" value="SP"/>
    <property type="match status" value="1"/>
</dbReference>
<evidence type="ECO:0000256" key="5">
    <source>
        <dbReference type="ARBA" id="ARBA00022597"/>
    </source>
</evidence>
<evidence type="ECO:0000256" key="8">
    <source>
        <dbReference type="ARBA" id="ARBA00023136"/>
    </source>
</evidence>